<keyword evidence="1" id="KW-0732">Signal</keyword>
<feature type="chain" id="PRO_5032437353" description="Outer membrane protein beta-barrel domain-containing protein" evidence="1">
    <location>
        <begin position="22"/>
        <end position="250"/>
    </location>
</feature>
<evidence type="ECO:0000313" key="2">
    <source>
        <dbReference type="EMBL" id="NIK72914.1"/>
    </source>
</evidence>
<keyword evidence="3" id="KW-1185">Reference proteome</keyword>
<name>A0A846MN38_9BACT</name>
<evidence type="ECO:0000313" key="3">
    <source>
        <dbReference type="Proteomes" id="UP000537126"/>
    </source>
</evidence>
<evidence type="ECO:0008006" key="4">
    <source>
        <dbReference type="Google" id="ProtNLM"/>
    </source>
</evidence>
<dbReference type="EMBL" id="JAASRN010000001">
    <property type="protein sequence ID" value="NIK72914.1"/>
    <property type="molecule type" value="Genomic_DNA"/>
</dbReference>
<feature type="signal peptide" evidence="1">
    <location>
        <begin position="1"/>
        <end position="21"/>
    </location>
</feature>
<protein>
    <recommendedName>
        <fullName evidence="4">Outer membrane protein beta-barrel domain-containing protein</fullName>
    </recommendedName>
</protein>
<reference evidence="2 3" key="1">
    <citation type="submission" date="2020-03" db="EMBL/GenBank/DDBJ databases">
        <title>Genomic Encyclopedia of Type Strains, Phase IV (KMG-IV): sequencing the most valuable type-strain genomes for metagenomic binning, comparative biology and taxonomic classification.</title>
        <authorList>
            <person name="Goeker M."/>
        </authorList>
    </citation>
    <scope>NUCLEOTIDE SEQUENCE [LARGE SCALE GENOMIC DNA]</scope>
    <source>
        <strain evidence="2 3">DSM 5718</strain>
    </source>
</reference>
<dbReference type="RefSeq" id="WP_166918204.1">
    <property type="nucleotide sequence ID" value="NZ_JAASRN010000001.1"/>
</dbReference>
<gene>
    <name evidence="2" type="ORF">FHS56_000400</name>
</gene>
<proteinExistence type="predicted"/>
<evidence type="ECO:0000256" key="1">
    <source>
        <dbReference type="SAM" id="SignalP"/>
    </source>
</evidence>
<sequence>MRFIFSLIFCLFGAMLPAAQAQSVFEDAYTREYAFGLNIASNGGFPSGVYFRYGKVKTARVNNLWGIEIAGIKHPKERRVQNPFGQGNTFVYGKVNYLFSIRPEYGKDLILFRKAPNEGVQVDVVLAAGPSIGFIKPYMILYDYSPDGIIPQIKEEPYDPAIHTNPNRIAGRGSFFSGFGRGNVALGLHLRLAMCFEVGAFQSNLTGIEAGFLFEAFDRTITILQDRSGSVENSAVYNAAYLSFFFGGRK</sequence>
<dbReference type="Proteomes" id="UP000537126">
    <property type="component" value="Unassembled WGS sequence"/>
</dbReference>
<comment type="caution">
    <text evidence="2">The sequence shown here is derived from an EMBL/GenBank/DDBJ whole genome shotgun (WGS) entry which is preliminary data.</text>
</comment>
<dbReference type="AlphaFoldDB" id="A0A846MN38"/>
<accession>A0A846MN38</accession>
<organism evidence="2 3">
    <name type="scientific">Thermonema lapsum</name>
    <dbReference type="NCBI Taxonomy" id="28195"/>
    <lineage>
        <taxon>Bacteria</taxon>
        <taxon>Pseudomonadati</taxon>
        <taxon>Bacteroidota</taxon>
        <taxon>Cytophagia</taxon>
        <taxon>Cytophagales</taxon>
        <taxon>Thermonemataceae</taxon>
        <taxon>Thermonema</taxon>
    </lineage>
</organism>